<evidence type="ECO:0000313" key="1">
    <source>
        <dbReference type="EMBL" id="ABO66833.1"/>
    </source>
</evidence>
<proteinExistence type="predicted"/>
<sequence>MEAAHMERTSAKMIVYSMLFAIRLVHFSNNAMQAVIPALFPILCSTLKLSYTEISWIARKT</sequence>
<dbReference type="EMBL" id="CP000557">
    <property type="protein sequence ID" value="ABO66833.1"/>
    <property type="molecule type" value="Genomic_DNA"/>
</dbReference>
<dbReference type="KEGG" id="gtn:GTNG_1463"/>
<name>A4INC9_GEOTN</name>
<dbReference type="eggNOG" id="COG2223">
    <property type="taxonomic scope" value="Bacteria"/>
</dbReference>
<protein>
    <submittedName>
        <fullName evidence="1">Fosmidomycin resistance protein</fullName>
    </submittedName>
</protein>
<dbReference type="HOGENOM" id="CLU_2915997_0_0_9"/>
<dbReference type="Proteomes" id="UP000001578">
    <property type="component" value="Chromosome"/>
</dbReference>
<dbReference type="AlphaFoldDB" id="A4INC9"/>
<accession>A4INC9</accession>
<reference evidence="1 2" key="1">
    <citation type="journal article" date="2007" name="Proc. Natl. Acad. Sci. U.S.A.">
        <title>Genome and proteome of long-chain alkane degrading Geobacillus thermodenitrificans NG80-2 isolated from a deep-subsurface oil reservoir.</title>
        <authorList>
            <person name="Feng L."/>
            <person name="Wang W."/>
            <person name="Cheng J."/>
            <person name="Ren Y."/>
            <person name="Zhao G."/>
            <person name="Gao C."/>
            <person name="Tang Y."/>
            <person name="Liu X."/>
            <person name="Han W."/>
            <person name="Peng X."/>
            <person name="Liu R."/>
            <person name="Wang L."/>
        </authorList>
    </citation>
    <scope>NUCLEOTIDE SEQUENCE [LARGE SCALE GENOMIC DNA]</scope>
    <source>
        <strain evidence="1 2">NG80-2</strain>
    </source>
</reference>
<organism evidence="1 2">
    <name type="scientific">Geobacillus thermodenitrificans (strain NG80-2)</name>
    <dbReference type="NCBI Taxonomy" id="420246"/>
    <lineage>
        <taxon>Bacteria</taxon>
        <taxon>Bacillati</taxon>
        <taxon>Bacillota</taxon>
        <taxon>Bacilli</taxon>
        <taxon>Bacillales</taxon>
        <taxon>Anoxybacillaceae</taxon>
        <taxon>Geobacillus</taxon>
    </lineage>
</organism>
<gene>
    <name evidence="1" type="ordered locus">GTNG_1463</name>
</gene>
<evidence type="ECO:0000313" key="2">
    <source>
        <dbReference type="Proteomes" id="UP000001578"/>
    </source>
</evidence>